<dbReference type="GO" id="GO:0003677">
    <property type="term" value="F:DNA binding"/>
    <property type="evidence" value="ECO:0007669"/>
    <property type="project" value="UniProtKB-KW"/>
</dbReference>
<dbReference type="SUPFAM" id="SSF56349">
    <property type="entry name" value="DNA breaking-rejoining enzymes"/>
    <property type="match status" value="1"/>
</dbReference>
<dbReference type="Pfam" id="PF00589">
    <property type="entry name" value="Phage_integrase"/>
    <property type="match status" value="1"/>
</dbReference>
<keyword evidence="2" id="KW-0238">DNA-binding</keyword>
<sequence length="175" mass="20352">YKSHIIAELMYSTGARINEIANLKPKDIDFNRGVVKLRDTKSRQIRDGILNDYAGKILQIFISEMREYINFGKNNADNSLIFGSKTNLKIWLNEILNKMSIKLEYGKYSAHNIRHSVGTHLLKNGCDIRHIQEILGHKALSSTQIYTKIEKDELRNVIDEFHPRKLLRVKDNEKE</sequence>
<name>A0A0G0BJG6_9BACT</name>
<dbReference type="InterPro" id="IPR050090">
    <property type="entry name" value="Tyrosine_recombinase_XerCD"/>
</dbReference>
<keyword evidence="3" id="KW-0233">DNA recombination</keyword>
<evidence type="ECO:0000259" key="4">
    <source>
        <dbReference type="PROSITE" id="PS51898"/>
    </source>
</evidence>
<organism evidence="5 6">
    <name type="scientific">candidate division WS6 bacterium GW2011_GWE1_34_7</name>
    <dbReference type="NCBI Taxonomy" id="1619093"/>
    <lineage>
        <taxon>Bacteria</taxon>
        <taxon>Candidatus Dojkabacteria</taxon>
    </lineage>
</organism>
<dbReference type="PANTHER" id="PTHR30349:SF41">
    <property type="entry name" value="INTEGRASE_RECOMBINASE PROTEIN MJ0367-RELATED"/>
    <property type="match status" value="1"/>
</dbReference>
<comment type="similarity">
    <text evidence="1">Belongs to the 'phage' integrase family.</text>
</comment>
<dbReference type="PROSITE" id="PS51898">
    <property type="entry name" value="TYR_RECOMBINASE"/>
    <property type="match status" value="1"/>
</dbReference>
<dbReference type="Proteomes" id="UP000033866">
    <property type="component" value="Unassembled WGS sequence"/>
</dbReference>
<accession>A0A0G0BJG6</accession>
<evidence type="ECO:0000313" key="6">
    <source>
        <dbReference type="Proteomes" id="UP000033866"/>
    </source>
</evidence>
<evidence type="ECO:0000313" key="5">
    <source>
        <dbReference type="EMBL" id="KKP63781.1"/>
    </source>
</evidence>
<proteinExistence type="inferred from homology"/>
<evidence type="ECO:0000256" key="3">
    <source>
        <dbReference type="ARBA" id="ARBA00023172"/>
    </source>
</evidence>
<dbReference type="InterPro" id="IPR002104">
    <property type="entry name" value="Integrase_catalytic"/>
</dbReference>
<protein>
    <submittedName>
        <fullName evidence="5">Tyrosine recombinase XerC</fullName>
    </submittedName>
</protein>
<gene>
    <name evidence="5" type="ORF">UR61_C0065G0007</name>
</gene>
<dbReference type="Gene3D" id="1.10.443.10">
    <property type="entry name" value="Intergrase catalytic core"/>
    <property type="match status" value="1"/>
</dbReference>
<dbReference type="InterPro" id="IPR011010">
    <property type="entry name" value="DNA_brk_join_enz"/>
</dbReference>
<dbReference type="GO" id="GO:0006310">
    <property type="term" value="P:DNA recombination"/>
    <property type="evidence" value="ECO:0007669"/>
    <property type="project" value="UniProtKB-KW"/>
</dbReference>
<dbReference type="GO" id="GO:0015074">
    <property type="term" value="P:DNA integration"/>
    <property type="evidence" value="ECO:0007669"/>
    <property type="project" value="InterPro"/>
</dbReference>
<dbReference type="EMBL" id="LBPV01000065">
    <property type="protein sequence ID" value="KKP63781.1"/>
    <property type="molecule type" value="Genomic_DNA"/>
</dbReference>
<feature type="domain" description="Tyr recombinase" evidence="4">
    <location>
        <begin position="1"/>
        <end position="159"/>
    </location>
</feature>
<dbReference type="InterPro" id="IPR013762">
    <property type="entry name" value="Integrase-like_cat_sf"/>
</dbReference>
<reference evidence="5 6" key="1">
    <citation type="journal article" date="2015" name="Nature">
        <title>rRNA introns, odd ribosomes, and small enigmatic genomes across a large radiation of phyla.</title>
        <authorList>
            <person name="Brown C.T."/>
            <person name="Hug L.A."/>
            <person name="Thomas B.C."/>
            <person name="Sharon I."/>
            <person name="Castelle C.J."/>
            <person name="Singh A."/>
            <person name="Wilkins M.J."/>
            <person name="Williams K.H."/>
            <person name="Banfield J.F."/>
        </authorList>
    </citation>
    <scope>NUCLEOTIDE SEQUENCE [LARGE SCALE GENOMIC DNA]</scope>
</reference>
<dbReference type="AlphaFoldDB" id="A0A0G0BJG6"/>
<comment type="caution">
    <text evidence="5">The sequence shown here is derived from an EMBL/GenBank/DDBJ whole genome shotgun (WGS) entry which is preliminary data.</text>
</comment>
<evidence type="ECO:0000256" key="2">
    <source>
        <dbReference type="ARBA" id="ARBA00023125"/>
    </source>
</evidence>
<evidence type="ECO:0000256" key="1">
    <source>
        <dbReference type="ARBA" id="ARBA00008857"/>
    </source>
</evidence>
<feature type="non-terminal residue" evidence="5">
    <location>
        <position position="1"/>
    </location>
</feature>
<dbReference type="PANTHER" id="PTHR30349">
    <property type="entry name" value="PHAGE INTEGRASE-RELATED"/>
    <property type="match status" value="1"/>
</dbReference>